<evidence type="ECO:0000256" key="1">
    <source>
        <dbReference type="ARBA" id="ARBA00009481"/>
    </source>
</evidence>
<evidence type="ECO:0000256" key="2">
    <source>
        <dbReference type="ARBA" id="ARBA00022676"/>
    </source>
</evidence>
<dbReference type="EC" id="2.4.1.110" evidence="4"/>
<dbReference type="AlphaFoldDB" id="A0AAU9EKN6"/>
<evidence type="ECO:0000313" key="9">
    <source>
        <dbReference type="Proteomes" id="UP001366166"/>
    </source>
</evidence>
<gene>
    <name evidence="8" type="ORF">FAK_28000</name>
</gene>
<feature type="domain" description="tRNA-queuosine alpha-mannosyltransferase N-terminal" evidence="7">
    <location>
        <begin position="17"/>
        <end position="189"/>
    </location>
</feature>
<dbReference type="Pfam" id="PF12038">
    <property type="entry name" value="QTMAN_N"/>
    <property type="match status" value="1"/>
</dbReference>
<accession>A0AAU9EKN6</accession>
<dbReference type="KEGG" id="dmp:FAK_28000"/>
<evidence type="ECO:0000256" key="4">
    <source>
        <dbReference type="ARBA" id="ARBA00044517"/>
    </source>
</evidence>
<comment type="similarity">
    <text evidence="1">Belongs to the glycosyltransferase group 1 family. Glycosyltransferase 4 subfamily.</text>
</comment>
<organism evidence="8 9">
    <name type="scientific">Desulfoferula mesophila</name>
    <dbReference type="NCBI Taxonomy" id="3058419"/>
    <lineage>
        <taxon>Bacteria</taxon>
        <taxon>Pseudomonadati</taxon>
        <taxon>Thermodesulfobacteriota</taxon>
        <taxon>Desulfarculia</taxon>
        <taxon>Desulfarculales</taxon>
        <taxon>Desulfarculaceae</taxon>
        <taxon>Desulfoferula</taxon>
    </lineage>
</organism>
<comment type="catalytic activity">
    <reaction evidence="6">
        <text>queuosine(34) in tRNA(Asp) + GDP-alpha-D-mannose = O-4''-alpha-D-mannosylqueuosine(34) in tRNA(Asp) + GDP + H(+)</text>
        <dbReference type="Rhea" id="RHEA:12885"/>
        <dbReference type="Rhea" id="RHEA-COMP:18572"/>
        <dbReference type="Rhea" id="RHEA-COMP:18581"/>
        <dbReference type="ChEBI" id="CHEBI:15378"/>
        <dbReference type="ChEBI" id="CHEBI:57527"/>
        <dbReference type="ChEBI" id="CHEBI:58189"/>
        <dbReference type="ChEBI" id="CHEBI:194431"/>
        <dbReference type="ChEBI" id="CHEBI:194442"/>
        <dbReference type="EC" id="2.4.1.110"/>
    </reaction>
    <physiologicalReaction direction="left-to-right" evidence="6">
        <dbReference type="Rhea" id="RHEA:12886"/>
    </physiologicalReaction>
</comment>
<dbReference type="GO" id="GO:0016438">
    <property type="term" value="F:tRNA-queuosine(34) beta-mannosyltransferase activity"/>
    <property type="evidence" value="ECO:0007669"/>
    <property type="project" value="UniProtKB-EC"/>
</dbReference>
<evidence type="ECO:0000259" key="7">
    <source>
        <dbReference type="Pfam" id="PF12038"/>
    </source>
</evidence>
<name>A0AAU9EKN6_9BACT</name>
<dbReference type="Gene3D" id="3.40.50.2000">
    <property type="entry name" value="Glycogen Phosphorylase B"/>
    <property type="match status" value="1"/>
</dbReference>
<dbReference type="InterPro" id="IPR051862">
    <property type="entry name" value="GT-like_domain_containing_1"/>
</dbReference>
<sequence length="378" mass="42217">MASDLIRQDAGSSGPRLLLVEPYLTASHAAFAQGLMQHVPARWSLLGLPGRHWRWRMRGAAAFLADQAAELLARPWDGLVASDMLGLAELRGLVPSLAAVPALVVFHENQLAYPAPGRAEKNLRERDLYLAFSNLTSALAARRVVFNSRFHRDEFLGAARELVGRLPDMRPLGLPQAIAAKSQILPMPIDPGEATSQTRQPRRGPLRILWNHRWAQDKAPEEFFAALEELAAQGLEFQVAVLGPAPAQPPAVFARAREALTRHIVQWGHAQARNLYWKWLFWADVVVSTARQEYFGISVAEAVWAGCRPLLPDALVYPQLYPARFRYPPGELGARLVDLAQEPEATRQEDYRPLAQNFTWQSQAPAWQMVIAQTIEET</sequence>
<keyword evidence="2" id="KW-0328">Glycosyltransferase</keyword>
<keyword evidence="9" id="KW-1185">Reference proteome</keyword>
<protein>
    <recommendedName>
        <fullName evidence="5">tRNA-queuosine alpha-mannosyltransferase</fullName>
        <ecNumber evidence="4">2.4.1.110</ecNumber>
    </recommendedName>
</protein>
<dbReference type="PANTHER" id="PTHR13615:SF3">
    <property type="entry name" value="GLYCOSYLTRANSFERASE-LIKE DOMAIN-CONTAINING PROTEIN 1"/>
    <property type="match status" value="1"/>
</dbReference>
<evidence type="ECO:0000256" key="3">
    <source>
        <dbReference type="ARBA" id="ARBA00022679"/>
    </source>
</evidence>
<dbReference type="SUPFAM" id="SSF53756">
    <property type="entry name" value="UDP-Glycosyltransferase/glycogen phosphorylase"/>
    <property type="match status" value="1"/>
</dbReference>
<proteinExistence type="inferred from homology"/>
<keyword evidence="3 8" id="KW-0808">Transferase</keyword>
<dbReference type="PANTHER" id="PTHR13615">
    <property type="entry name" value="GLYCOSYLTRANSFERASE-LIKE 1"/>
    <property type="match status" value="1"/>
</dbReference>
<evidence type="ECO:0000256" key="6">
    <source>
        <dbReference type="ARBA" id="ARBA00048439"/>
    </source>
</evidence>
<reference evidence="9" key="1">
    <citation type="journal article" date="2023" name="Arch. Microbiol.">
        <title>Desulfoferula mesophilus gen. nov. sp. nov., a mesophilic sulfate-reducing bacterium isolated from a brackish lake sediment.</title>
        <authorList>
            <person name="Watanabe T."/>
            <person name="Yabe T."/>
            <person name="Tsuji J.M."/>
            <person name="Fukui M."/>
        </authorList>
    </citation>
    <scope>NUCLEOTIDE SEQUENCE [LARGE SCALE GENOMIC DNA]</scope>
    <source>
        <strain evidence="9">12FAK</strain>
    </source>
</reference>
<dbReference type="RefSeq" id="WP_338600578.1">
    <property type="nucleotide sequence ID" value="NZ_AP028679.1"/>
</dbReference>
<dbReference type="Proteomes" id="UP001366166">
    <property type="component" value="Chromosome"/>
</dbReference>
<dbReference type="EMBL" id="AP028679">
    <property type="protein sequence ID" value="BEQ15734.1"/>
    <property type="molecule type" value="Genomic_DNA"/>
</dbReference>
<evidence type="ECO:0000256" key="5">
    <source>
        <dbReference type="ARBA" id="ARBA00044539"/>
    </source>
</evidence>
<dbReference type="InterPro" id="IPR022701">
    <property type="entry name" value="QTMAN_N"/>
</dbReference>
<evidence type="ECO:0000313" key="8">
    <source>
        <dbReference type="EMBL" id="BEQ15734.1"/>
    </source>
</evidence>